<name>A0A1S3TI54_VIGRR</name>
<dbReference type="Proteomes" id="UP000087766">
    <property type="component" value="Chromosome 2"/>
</dbReference>
<keyword evidence="6" id="KW-1185">Reference proteome</keyword>
<evidence type="ECO:0000259" key="5">
    <source>
        <dbReference type="Pfam" id="PF25553"/>
    </source>
</evidence>
<feature type="compositionally biased region" description="Low complexity" evidence="4">
    <location>
        <begin position="24"/>
        <end position="35"/>
    </location>
</feature>
<organism evidence="6 7">
    <name type="scientific">Vigna radiata var. radiata</name>
    <name type="common">Mung bean</name>
    <name type="synonym">Phaseolus aureus</name>
    <dbReference type="NCBI Taxonomy" id="3916"/>
    <lineage>
        <taxon>Eukaryota</taxon>
        <taxon>Viridiplantae</taxon>
        <taxon>Streptophyta</taxon>
        <taxon>Embryophyta</taxon>
        <taxon>Tracheophyta</taxon>
        <taxon>Spermatophyta</taxon>
        <taxon>Magnoliopsida</taxon>
        <taxon>eudicotyledons</taxon>
        <taxon>Gunneridae</taxon>
        <taxon>Pentapetalae</taxon>
        <taxon>rosids</taxon>
        <taxon>fabids</taxon>
        <taxon>Fabales</taxon>
        <taxon>Fabaceae</taxon>
        <taxon>Papilionoideae</taxon>
        <taxon>50 kb inversion clade</taxon>
        <taxon>NPAAA clade</taxon>
        <taxon>indigoferoid/millettioid clade</taxon>
        <taxon>Phaseoleae</taxon>
        <taxon>Vigna</taxon>
    </lineage>
</organism>
<evidence type="ECO:0000256" key="3">
    <source>
        <dbReference type="ARBA" id="ARBA00022786"/>
    </source>
</evidence>
<dbReference type="Pfam" id="PF25553">
    <property type="entry name" value="BTB-POZ_ANK-like"/>
    <property type="match status" value="1"/>
</dbReference>
<evidence type="ECO:0000256" key="2">
    <source>
        <dbReference type="ARBA" id="ARBA00004906"/>
    </source>
</evidence>
<proteinExistence type="predicted"/>
<dbReference type="GeneID" id="106755759"/>
<sequence>MGGESGLKSREVSAMIKQGFIPDPTTLSFSPSRTFSPPPSSTRPSQTQAQTHPHTQTLFDMMSEEHKFSDDKRRKAQDRLSKLLREPALLRGGDVRLTVVGRDGLRVSMEVRKSVLAEKSRFFAEKLRCDGAVSHSVEISDCDDVEVYVEAVVLMHCEDLKGRLRSMGDGVPKVLSLLKVSAAIMFDLGVVSCLEYLESIPWSEDEQEEVISQLEHLQIHDSAAEVLQRVSSDPSTADRADDIFLNLISGVLQAKDDKARREMKALLSKLLKENAPNDSSRLDVSKDTLYHLCHKCISSLLLCLSEATGSDERLDRGVVMSDITREADNIQWIVDILIGKKIGEEFVEIWAEQKELAALHSKVPTVYRHEISRITAQLCIGIGRGHILVPKETRFSLLSTWLEALYEDFGWMRRASRAVDRKLVEDGLSQTILTLPLLQQQAVLLNWFDRFLNKGDDCPNIQKAFEIWWRRAFIRQYSAEPDNSQLQITLSDYPS</sequence>
<dbReference type="SMR" id="A0A1S3TI54"/>
<reference evidence="7" key="2">
    <citation type="submission" date="2025-08" db="UniProtKB">
        <authorList>
            <consortium name="RefSeq"/>
        </authorList>
    </citation>
    <scope>IDENTIFICATION</scope>
    <source>
        <tissue evidence="7">Leaf</tissue>
    </source>
</reference>
<dbReference type="PANTHER" id="PTHR31060">
    <property type="entry name" value="OSJNBA0011J08.25 PROTEIN-RELATED"/>
    <property type="match status" value="1"/>
</dbReference>
<evidence type="ECO:0000256" key="1">
    <source>
        <dbReference type="ARBA" id="ARBA00002668"/>
    </source>
</evidence>
<feature type="compositionally biased region" description="Low complexity" evidence="4">
    <location>
        <begin position="42"/>
        <end position="52"/>
    </location>
</feature>
<evidence type="ECO:0000313" key="7">
    <source>
        <dbReference type="RefSeq" id="XP_014493458.1"/>
    </source>
</evidence>
<evidence type="ECO:0000256" key="4">
    <source>
        <dbReference type="SAM" id="MobiDB-lite"/>
    </source>
</evidence>
<reference evidence="6" key="1">
    <citation type="journal article" date="2014" name="Nat. Commun.">
        <title>Genome sequence of mungbean and insights into evolution within Vigna species.</title>
        <authorList>
            <person name="Kang Y.J."/>
            <person name="Kim S.K."/>
            <person name="Kim M.Y."/>
            <person name="Lestari P."/>
            <person name="Kim K.H."/>
            <person name="Ha B.K."/>
            <person name="Jun T.H."/>
            <person name="Hwang W.J."/>
            <person name="Lee T."/>
            <person name="Lee J."/>
            <person name="Shim S."/>
            <person name="Yoon M.Y."/>
            <person name="Jang Y.E."/>
            <person name="Han K.S."/>
            <person name="Taeprayoon P."/>
            <person name="Yoon N."/>
            <person name="Somta P."/>
            <person name="Tanya P."/>
            <person name="Kim K.S."/>
            <person name="Gwag J.G."/>
            <person name="Moon J.K."/>
            <person name="Lee Y.H."/>
            <person name="Park B.S."/>
            <person name="Bombarely A."/>
            <person name="Doyle J.J."/>
            <person name="Jackson S.A."/>
            <person name="Schafleitner R."/>
            <person name="Srinives P."/>
            <person name="Varshney R.K."/>
            <person name="Lee S.H."/>
        </authorList>
    </citation>
    <scope>NUCLEOTIDE SEQUENCE [LARGE SCALE GENOMIC DNA]</scope>
    <source>
        <strain evidence="6">cv. VC1973A</strain>
    </source>
</reference>
<accession>A0A1S3TI54</accession>
<dbReference type="KEGG" id="vra:106755759"/>
<dbReference type="STRING" id="3916.A0A1S3TI54"/>
<dbReference type="Gramene" id="Vradi02g05390.1">
    <property type="protein sequence ID" value="Vradi02g05390.1"/>
    <property type="gene ID" value="Vradi02g05390"/>
</dbReference>
<feature type="domain" description="At3g05675-like ankyrin-like" evidence="5">
    <location>
        <begin position="240"/>
        <end position="475"/>
    </location>
</feature>
<dbReference type="UniPathway" id="UPA00143"/>
<gene>
    <name evidence="7" type="primary">LOC106755759</name>
</gene>
<dbReference type="AlphaFoldDB" id="A0A1S3TI54"/>
<dbReference type="PANTHER" id="PTHR31060:SF32">
    <property type="entry name" value="BTB_POZ DOMAIN PLANT PROTEIN"/>
    <property type="match status" value="1"/>
</dbReference>
<evidence type="ECO:0000313" key="6">
    <source>
        <dbReference type="Proteomes" id="UP000087766"/>
    </source>
</evidence>
<keyword evidence="3" id="KW-0833">Ubl conjugation pathway</keyword>
<dbReference type="GO" id="GO:0016567">
    <property type="term" value="P:protein ubiquitination"/>
    <property type="evidence" value="ECO:0007669"/>
    <property type="project" value="UniProtKB-UniPathway"/>
</dbReference>
<feature type="region of interest" description="Disordered" evidence="4">
    <location>
        <begin position="1"/>
        <end position="52"/>
    </location>
</feature>
<comment type="pathway">
    <text evidence="2">Protein modification; protein ubiquitination.</text>
</comment>
<comment type="function">
    <text evidence="1">May act as a substrate-specific adapter of an E3 ubiquitin-protein ligase complex (CUL3-RBX1-BTB) which mediates the ubiquitination and subsequent proteasomal degradation of target proteins.</text>
</comment>
<dbReference type="InterPro" id="IPR038920">
    <property type="entry name" value="At3g05675-like"/>
</dbReference>
<dbReference type="InterPro" id="IPR058039">
    <property type="entry name" value="At3g05675-like_ankyrin"/>
</dbReference>
<protein>
    <submittedName>
        <fullName evidence="7">BTB/POZ domain-containing protein At5g60050</fullName>
    </submittedName>
</protein>
<dbReference type="OrthoDB" id="2014231at2759"/>
<dbReference type="RefSeq" id="XP_014493458.1">
    <property type="nucleotide sequence ID" value="XM_014637972.2"/>
</dbReference>